<name>A0A515ER86_9BURK</name>
<keyword evidence="4 5" id="KW-0732">Signal</keyword>
<keyword evidence="7" id="KW-1185">Reference proteome</keyword>
<evidence type="ECO:0000256" key="1">
    <source>
        <dbReference type="ARBA" id="ARBA00004418"/>
    </source>
</evidence>
<evidence type="ECO:0000256" key="2">
    <source>
        <dbReference type="ARBA" id="ARBA00008520"/>
    </source>
</evidence>
<evidence type="ECO:0000256" key="5">
    <source>
        <dbReference type="SAM" id="SignalP"/>
    </source>
</evidence>
<keyword evidence="3" id="KW-0813">Transport</keyword>
<dbReference type="Proteomes" id="UP000317365">
    <property type="component" value="Chromosome"/>
</dbReference>
<dbReference type="PANTHER" id="PTHR43649:SF34">
    <property type="entry name" value="ABC TRANSPORTER PERIPLASMIC-BINDING PROTEIN YCJN-RELATED"/>
    <property type="match status" value="1"/>
</dbReference>
<feature type="chain" id="PRO_5022136283" evidence="5">
    <location>
        <begin position="25"/>
        <end position="414"/>
    </location>
</feature>
<feature type="signal peptide" evidence="5">
    <location>
        <begin position="1"/>
        <end position="24"/>
    </location>
</feature>
<protein>
    <submittedName>
        <fullName evidence="6">Extracellular solute-binding protein</fullName>
    </submittedName>
</protein>
<reference evidence="7" key="2">
    <citation type="journal article" date="2020" name="Int. J. Syst. Evol. Microbiol.">
        <title>Genomic insights into a novel species Rhodoferax aquaticus sp. nov., isolated from freshwater.</title>
        <authorList>
            <person name="Li T."/>
            <person name="Zhuo Y."/>
            <person name="Jin C.Z."/>
            <person name="Wu X."/>
            <person name="Ko S.R."/>
            <person name="Jin F.J."/>
            <person name="Ahn C.Y."/>
            <person name="Oh H.M."/>
            <person name="Lee H.G."/>
            <person name="Jin L."/>
        </authorList>
    </citation>
    <scope>NUCLEOTIDE SEQUENCE [LARGE SCALE GENOMIC DNA]</scope>
    <source>
        <strain evidence="7">Gr-4</strain>
    </source>
</reference>
<dbReference type="KEGG" id="rhg:EXZ61_13965"/>
<dbReference type="PANTHER" id="PTHR43649">
    <property type="entry name" value="ARABINOSE-BINDING PROTEIN-RELATED"/>
    <property type="match status" value="1"/>
</dbReference>
<evidence type="ECO:0000313" key="7">
    <source>
        <dbReference type="Proteomes" id="UP000317365"/>
    </source>
</evidence>
<reference evidence="7" key="1">
    <citation type="submission" date="2019-02" db="EMBL/GenBank/DDBJ databases">
        <title>Complete genome sequence of Rhodoferax sp. Gr-4.</title>
        <authorList>
            <person name="Jin L."/>
        </authorList>
    </citation>
    <scope>NUCLEOTIDE SEQUENCE [LARGE SCALE GENOMIC DNA]</scope>
    <source>
        <strain evidence="7">Gr-4</strain>
    </source>
</reference>
<evidence type="ECO:0000256" key="4">
    <source>
        <dbReference type="ARBA" id="ARBA00022729"/>
    </source>
</evidence>
<dbReference type="EMBL" id="CP036282">
    <property type="protein sequence ID" value="QDL55181.1"/>
    <property type="molecule type" value="Genomic_DNA"/>
</dbReference>
<accession>A0A515ER86</accession>
<dbReference type="SUPFAM" id="SSF53850">
    <property type="entry name" value="Periplasmic binding protein-like II"/>
    <property type="match status" value="1"/>
</dbReference>
<gene>
    <name evidence="6" type="ORF">EXZ61_13965</name>
</gene>
<dbReference type="Gene3D" id="3.40.190.10">
    <property type="entry name" value="Periplasmic binding protein-like II"/>
    <property type="match status" value="2"/>
</dbReference>
<dbReference type="InterPro" id="IPR050490">
    <property type="entry name" value="Bact_solute-bd_prot1"/>
</dbReference>
<sequence length="414" mass="44864">MQQRRAILVAALVAGSLLSAAAHAEKTLSALFMAQAAYSEDDVRAMTSDFEKANPGVKVKLEFVPYDALHDKIVAAHGAGSGGYDVVLFDVVWPAEFASKGFLQDVTKRIAVGDIPKVFPGAWTTVSYKDKFYGMPWILDTKFLFYNTEMLKKAGISAPPKTWGELEKQAKIIKDKGIVKYPVVWSWAQKEAMICDYTTLSVSYGGKFFTDGKPSFHLGGSLEAVQYMKASIDAGLSNPNSREYEEEDVRKVFSNGDAAFALNWGYMYNMAKDPKESKVVGKVGIVSAPGVDGKTVASAVNGSMGLGITAKSANPEEAWKFIAHMSAPATQEKYAKLSLPIWKASFSKPAVKQGQEDYVNAAAKSLEVMAARPETPVYQELSSILQKNLHSVLLGKAKPDAAMKLASDAAAKLK</sequence>
<dbReference type="AlphaFoldDB" id="A0A515ER86"/>
<dbReference type="InterPro" id="IPR006059">
    <property type="entry name" value="SBP"/>
</dbReference>
<evidence type="ECO:0000313" key="6">
    <source>
        <dbReference type="EMBL" id="QDL55181.1"/>
    </source>
</evidence>
<dbReference type="RefSeq" id="WP_142812341.1">
    <property type="nucleotide sequence ID" value="NZ_CP036282.1"/>
</dbReference>
<evidence type="ECO:0000256" key="3">
    <source>
        <dbReference type="ARBA" id="ARBA00022448"/>
    </source>
</evidence>
<proteinExistence type="inferred from homology"/>
<dbReference type="Pfam" id="PF01547">
    <property type="entry name" value="SBP_bac_1"/>
    <property type="match status" value="1"/>
</dbReference>
<organism evidence="6 7">
    <name type="scientific">Rhodoferax aquaticus</name>
    <dbReference type="NCBI Taxonomy" id="2527691"/>
    <lineage>
        <taxon>Bacteria</taxon>
        <taxon>Pseudomonadati</taxon>
        <taxon>Pseudomonadota</taxon>
        <taxon>Betaproteobacteria</taxon>
        <taxon>Burkholderiales</taxon>
        <taxon>Comamonadaceae</taxon>
        <taxon>Rhodoferax</taxon>
    </lineage>
</organism>
<comment type="similarity">
    <text evidence="2">Belongs to the bacterial solute-binding protein 1 family.</text>
</comment>
<dbReference type="GO" id="GO:0042597">
    <property type="term" value="C:periplasmic space"/>
    <property type="evidence" value="ECO:0007669"/>
    <property type="project" value="UniProtKB-SubCell"/>
</dbReference>
<comment type="subcellular location">
    <subcellularLocation>
        <location evidence="1">Periplasm</location>
    </subcellularLocation>
</comment>